<name>A0A7E4V100_PANRE</name>
<reference evidence="2" key="1">
    <citation type="journal article" date="2013" name="Genetics">
        <title>The draft genome and transcriptome of Panagrellus redivivus are shaped by the harsh demands of a free-living lifestyle.</title>
        <authorList>
            <person name="Srinivasan J."/>
            <person name="Dillman A.R."/>
            <person name="Macchietto M.G."/>
            <person name="Heikkinen L."/>
            <person name="Lakso M."/>
            <person name="Fracchia K.M."/>
            <person name="Antoshechkin I."/>
            <person name="Mortazavi A."/>
            <person name="Wong G."/>
            <person name="Sternberg P.W."/>
        </authorList>
    </citation>
    <scope>NUCLEOTIDE SEQUENCE [LARGE SCALE GENOMIC DNA]</scope>
    <source>
        <strain evidence="2">MT8872</strain>
    </source>
</reference>
<evidence type="ECO:0000256" key="1">
    <source>
        <dbReference type="SAM" id="Phobius"/>
    </source>
</evidence>
<feature type="transmembrane region" description="Helical" evidence="1">
    <location>
        <begin position="160"/>
        <end position="182"/>
    </location>
</feature>
<feature type="transmembrane region" description="Helical" evidence="1">
    <location>
        <begin position="82"/>
        <end position="103"/>
    </location>
</feature>
<evidence type="ECO:0000313" key="2">
    <source>
        <dbReference type="Proteomes" id="UP000492821"/>
    </source>
</evidence>
<accession>A0A7E4V100</accession>
<proteinExistence type="predicted"/>
<feature type="transmembrane region" description="Helical" evidence="1">
    <location>
        <begin position="56"/>
        <end position="75"/>
    </location>
</feature>
<evidence type="ECO:0000313" key="3">
    <source>
        <dbReference type="WBParaSite" id="Pan_g15260.t1"/>
    </source>
</evidence>
<dbReference type="WBParaSite" id="Pan_g15260.t1">
    <property type="protein sequence ID" value="Pan_g15260.t1"/>
    <property type="gene ID" value="Pan_g15260"/>
</dbReference>
<feature type="transmembrane region" description="Helical" evidence="1">
    <location>
        <begin position="194"/>
        <end position="216"/>
    </location>
</feature>
<dbReference type="Proteomes" id="UP000492821">
    <property type="component" value="Unassembled WGS sequence"/>
</dbReference>
<keyword evidence="1" id="KW-1133">Transmembrane helix</keyword>
<reference evidence="3" key="2">
    <citation type="submission" date="2020-10" db="UniProtKB">
        <authorList>
            <consortium name="WormBaseParasite"/>
        </authorList>
    </citation>
    <scope>IDENTIFICATION</scope>
</reference>
<protein>
    <submittedName>
        <fullName evidence="3">ABC transporter permease</fullName>
    </submittedName>
</protein>
<keyword evidence="1" id="KW-0812">Transmembrane</keyword>
<sequence>MKTTPRKPIQQKKLADKPASKESEWSFYHAHAAWFFATFAGLMGFCSIYSKNVNGMTFLLVFVYFNGIHVAKSCLSYNKTMILTMMCHVPIAVAVICVDLQFNDYIMGIFQYIMFLCYPSFLIVRSCLGLRLAELRKRLLADKKLKELIGHETMFTKDSAVCLGSANAAVFLGVICYCGAVWPVGKVPLNPREIFSKIYVSLIIVGLVLVTLYFAARTINHFLKIRSLKVSTKKDKEAEALV</sequence>
<keyword evidence="1" id="KW-0472">Membrane</keyword>
<keyword evidence="2" id="KW-1185">Reference proteome</keyword>
<dbReference type="AlphaFoldDB" id="A0A7E4V100"/>
<feature type="transmembrane region" description="Helical" evidence="1">
    <location>
        <begin position="27"/>
        <end position="50"/>
    </location>
</feature>
<feature type="transmembrane region" description="Helical" evidence="1">
    <location>
        <begin position="109"/>
        <end position="128"/>
    </location>
</feature>
<organism evidence="2 3">
    <name type="scientific">Panagrellus redivivus</name>
    <name type="common">Microworm</name>
    <dbReference type="NCBI Taxonomy" id="6233"/>
    <lineage>
        <taxon>Eukaryota</taxon>
        <taxon>Metazoa</taxon>
        <taxon>Ecdysozoa</taxon>
        <taxon>Nematoda</taxon>
        <taxon>Chromadorea</taxon>
        <taxon>Rhabditida</taxon>
        <taxon>Tylenchina</taxon>
        <taxon>Panagrolaimomorpha</taxon>
        <taxon>Panagrolaimoidea</taxon>
        <taxon>Panagrolaimidae</taxon>
        <taxon>Panagrellus</taxon>
    </lineage>
</organism>